<evidence type="ECO:0000256" key="2">
    <source>
        <dbReference type="ARBA" id="ARBA00023172"/>
    </source>
</evidence>
<dbReference type="Gene3D" id="1.10.443.10">
    <property type="entry name" value="Intergrase catalytic core"/>
    <property type="match status" value="1"/>
</dbReference>
<keyword evidence="1" id="KW-0238">DNA-binding</keyword>
<sequence>MNYLFELRKDKVNKNGLIPVRIVITSNKIKIRKNLPNVKTLLEDWDSKNGYIKNHKKHQYYEEYLDSNKEIQNTKDKVEKIFNFFKFNNIEFSEKIFLEKFGKDEVSVGIDFFEAFDDFVKASKHTKTEGTIKRYITLRNFLIHFTQVTKYPIRFDTINLNFEEEFMDYAFEERKTLNNYYGKLISIIKTFMNWAFNRGLHNNLEFKKIKHVENEIEVIYLEKDELLSLFEYPFENNKLSRARDFFCFGCFTGLRYSDIYNLHNANISESFIELNIIKTKTISHRVELNKYSKAILDKYRGTIHQPVPKFSSQKLNDYIKECCKIVGIDKNTTITRYIGSKRIEETYKKYELITCHVSRKTFVTNSLLMGMNERVLRDFTNHSSERSFKKYVKLTNALKQQEMKRTWDENF</sequence>
<organism evidence="4 5">
    <name type="scientific">Flavobacterium proteolyticum</name>
    <dbReference type="NCBI Taxonomy" id="2911683"/>
    <lineage>
        <taxon>Bacteria</taxon>
        <taxon>Pseudomonadati</taxon>
        <taxon>Bacteroidota</taxon>
        <taxon>Flavobacteriia</taxon>
        <taxon>Flavobacteriales</taxon>
        <taxon>Flavobacteriaceae</taxon>
        <taxon>Flavobacterium</taxon>
    </lineage>
</organism>
<reference evidence="4 5" key="1">
    <citation type="submission" date="2020-10" db="EMBL/GenBank/DDBJ databases">
        <title>The genome sequence of Flavobacterium aquaticum 1Y8A.</title>
        <authorList>
            <person name="Liu Y."/>
        </authorList>
    </citation>
    <scope>NUCLEOTIDE SEQUENCE [LARGE SCALE GENOMIC DNA]</scope>
    <source>
        <strain evidence="4 5">1Y8A</strain>
    </source>
</reference>
<dbReference type="RefSeq" id="WP_194097184.1">
    <property type="nucleotide sequence ID" value="NZ_JADFTZ010000007.1"/>
</dbReference>
<dbReference type="Pfam" id="PF17293">
    <property type="entry name" value="Arm-DNA-bind_5"/>
    <property type="match status" value="1"/>
</dbReference>
<dbReference type="InterPro" id="IPR035386">
    <property type="entry name" value="Arm-DNA-bind_5"/>
</dbReference>
<dbReference type="InterPro" id="IPR002104">
    <property type="entry name" value="Integrase_catalytic"/>
</dbReference>
<dbReference type="InterPro" id="IPR010998">
    <property type="entry name" value="Integrase_recombinase_N"/>
</dbReference>
<evidence type="ECO:0000313" key="5">
    <source>
        <dbReference type="Proteomes" id="UP000656274"/>
    </source>
</evidence>
<dbReference type="PROSITE" id="PS51898">
    <property type="entry name" value="TYR_RECOMBINASE"/>
    <property type="match status" value="1"/>
</dbReference>
<keyword evidence="2" id="KW-0233">DNA recombination</keyword>
<proteinExistence type="predicted"/>
<accession>A0ABR9WUU2</accession>
<comment type="caution">
    <text evidence="4">The sequence shown here is derived from an EMBL/GenBank/DDBJ whole genome shotgun (WGS) entry which is preliminary data.</text>
</comment>
<dbReference type="Gene3D" id="1.10.150.130">
    <property type="match status" value="1"/>
</dbReference>
<feature type="domain" description="Tyr recombinase" evidence="3">
    <location>
        <begin position="216"/>
        <end position="404"/>
    </location>
</feature>
<dbReference type="Proteomes" id="UP000656274">
    <property type="component" value="Unassembled WGS sequence"/>
</dbReference>
<protein>
    <submittedName>
        <fullName evidence="4">Site-specific integrase</fullName>
    </submittedName>
</protein>
<evidence type="ECO:0000313" key="4">
    <source>
        <dbReference type="EMBL" id="MBE9577432.1"/>
    </source>
</evidence>
<keyword evidence="5" id="KW-1185">Reference proteome</keyword>
<name>A0ABR9WUU2_9FLAO</name>
<gene>
    <name evidence="4" type="ORF">IM755_12005</name>
</gene>
<dbReference type="InterPro" id="IPR011010">
    <property type="entry name" value="DNA_brk_join_enz"/>
</dbReference>
<dbReference type="EMBL" id="JADFTZ010000007">
    <property type="protein sequence ID" value="MBE9577432.1"/>
    <property type="molecule type" value="Genomic_DNA"/>
</dbReference>
<dbReference type="SUPFAM" id="SSF56349">
    <property type="entry name" value="DNA breaking-rejoining enzymes"/>
    <property type="match status" value="1"/>
</dbReference>
<dbReference type="Pfam" id="PF00589">
    <property type="entry name" value="Phage_integrase"/>
    <property type="match status" value="1"/>
</dbReference>
<dbReference type="CDD" id="cd01185">
    <property type="entry name" value="INTN1_C_like"/>
    <property type="match status" value="1"/>
</dbReference>
<dbReference type="InterPro" id="IPR013762">
    <property type="entry name" value="Integrase-like_cat_sf"/>
</dbReference>
<evidence type="ECO:0000259" key="3">
    <source>
        <dbReference type="PROSITE" id="PS51898"/>
    </source>
</evidence>
<evidence type="ECO:0000256" key="1">
    <source>
        <dbReference type="ARBA" id="ARBA00023125"/>
    </source>
</evidence>